<name>A0A1I6FJF8_9PSEU</name>
<evidence type="ECO:0000313" key="1">
    <source>
        <dbReference type="EMBL" id="SFR30071.1"/>
    </source>
</evidence>
<gene>
    <name evidence="1" type="ORF">SAMN04488564_1277</name>
</gene>
<accession>A0A1I6FJF8</accession>
<proteinExistence type="predicted"/>
<protein>
    <submittedName>
        <fullName evidence="1">Uncharacterized protein</fullName>
    </submittedName>
</protein>
<keyword evidence="2" id="KW-1185">Reference proteome</keyword>
<evidence type="ECO:0000313" key="2">
    <source>
        <dbReference type="Proteomes" id="UP000198583"/>
    </source>
</evidence>
<dbReference type="AlphaFoldDB" id="A0A1I6FJF8"/>
<dbReference type="EMBL" id="FOYL01000027">
    <property type="protein sequence ID" value="SFR30071.1"/>
    <property type="molecule type" value="Genomic_DNA"/>
</dbReference>
<sequence length="85" mass="9453">MKVIQQRMQYLMQTGEAQARLELGSSGMQDKEALLPAMCSSDLQQRGLADARLPGQQQCAALGRGAVDEREYTLHILFASNQFHD</sequence>
<reference evidence="2" key="1">
    <citation type="submission" date="2016-10" db="EMBL/GenBank/DDBJ databases">
        <authorList>
            <person name="Varghese N."/>
            <person name="Submissions S."/>
        </authorList>
    </citation>
    <scope>NUCLEOTIDE SEQUENCE [LARGE SCALE GENOMIC DNA]</scope>
    <source>
        <strain evidence="2">DSM 44232</strain>
    </source>
</reference>
<organism evidence="1 2">
    <name type="scientific">Lentzea waywayandensis</name>
    <dbReference type="NCBI Taxonomy" id="84724"/>
    <lineage>
        <taxon>Bacteria</taxon>
        <taxon>Bacillati</taxon>
        <taxon>Actinomycetota</taxon>
        <taxon>Actinomycetes</taxon>
        <taxon>Pseudonocardiales</taxon>
        <taxon>Pseudonocardiaceae</taxon>
        <taxon>Lentzea</taxon>
    </lineage>
</organism>
<dbReference type="Proteomes" id="UP000198583">
    <property type="component" value="Unassembled WGS sequence"/>
</dbReference>